<dbReference type="OrthoDB" id="3796778at2759"/>
<reference evidence="2" key="1">
    <citation type="journal article" date="2020" name="Stud. Mycol.">
        <title>101 Dothideomycetes genomes: a test case for predicting lifestyles and emergence of pathogens.</title>
        <authorList>
            <person name="Haridas S."/>
            <person name="Albert R."/>
            <person name="Binder M."/>
            <person name="Bloem J."/>
            <person name="Labutti K."/>
            <person name="Salamov A."/>
            <person name="Andreopoulos B."/>
            <person name="Baker S."/>
            <person name="Barry K."/>
            <person name="Bills G."/>
            <person name="Bluhm B."/>
            <person name="Cannon C."/>
            <person name="Castanera R."/>
            <person name="Culley D."/>
            <person name="Daum C."/>
            <person name="Ezra D."/>
            <person name="Gonzalez J."/>
            <person name="Henrissat B."/>
            <person name="Kuo A."/>
            <person name="Liang C."/>
            <person name="Lipzen A."/>
            <person name="Lutzoni F."/>
            <person name="Magnuson J."/>
            <person name="Mondo S."/>
            <person name="Nolan M."/>
            <person name="Ohm R."/>
            <person name="Pangilinan J."/>
            <person name="Park H.-J."/>
            <person name="Ramirez L."/>
            <person name="Alfaro M."/>
            <person name="Sun H."/>
            <person name="Tritt A."/>
            <person name="Yoshinaga Y."/>
            <person name="Zwiers L.-H."/>
            <person name="Turgeon B."/>
            <person name="Goodwin S."/>
            <person name="Spatafora J."/>
            <person name="Crous P."/>
            <person name="Grigoriev I."/>
        </authorList>
    </citation>
    <scope>NUCLEOTIDE SEQUENCE</scope>
    <source>
        <strain evidence="2">CBS 675.92</strain>
    </source>
</reference>
<organism evidence="2 3">
    <name type="scientific">Byssothecium circinans</name>
    <dbReference type="NCBI Taxonomy" id="147558"/>
    <lineage>
        <taxon>Eukaryota</taxon>
        <taxon>Fungi</taxon>
        <taxon>Dikarya</taxon>
        <taxon>Ascomycota</taxon>
        <taxon>Pezizomycotina</taxon>
        <taxon>Dothideomycetes</taxon>
        <taxon>Pleosporomycetidae</taxon>
        <taxon>Pleosporales</taxon>
        <taxon>Massarineae</taxon>
        <taxon>Massarinaceae</taxon>
        <taxon>Byssothecium</taxon>
    </lineage>
</organism>
<evidence type="ECO:0000313" key="3">
    <source>
        <dbReference type="Proteomes" id="UP000800035"/>
    </source>
</evidence>
<feature type="region of interest" description="Disordered" evidence="1">
    <location>
        <begin position="1"/>
        <end position="25"/>
    </location>
</feature>
<dbReference type="EMBL" id="ML977055">
    <property type="protein sequence ID" value="KAF1948545.1"/>
    <property type="molecule type" value="Genomic_DNA"/>
</dbReference>
<protein>
    <submittedName>
        <fullName evidence="2">Uncharacterized protein</fullName>
    </submittedName>
</protein>
<accession>A0A6A5T6G7</accession>
<feature type="compositionally biased region" description="Basic and acidic residues" evidence="1">
    <location>
        <begin position="158"/>
        <end position="168"/>
    </location>
</feature>
<feature type="compositionally biased region" description="Polar residues" evidence="1">
    <location>
        <begin position="1"/>
        <end position="21"/>
    </location>
</feature>
<evidence type="ECO:0000313" key="2">
    <source>
        <dbReference type="EMBL" id="KAF1948545.1"/>
    </source>
</evidence>
<dbReference type="Proteomes" id="UP000800035">
    <property type="component" value="Unassembled WGS sequence"/>
</dbReference>
<dbReference type="AlphaFoldDB" id="A0A6A5T6G7"/>
<evidence type="ECO:0000256" key="1">
    <source>
        <dbReference type="SAM" id="MobiDB-lite"/>
    </source>
</evidence>
<keyword evidence="3" id="KW-1185">Reference proteome</keyword>
<gene>
    <name evidence="2" type="ORF">CC80DRAFT_556251</name>
</gene>
<proteinExistence type="predicted"/>
<sequence length="175" mass="19738">MENIIAGTTGNQRNLSPTDISQEGRAATRESVLAGTELNITSKLQTAANGHSNNQQDANSLARETPRLIPITYKIRERGAWRTSHRLDVDPSNPSEVERVAVKYMRKKMRLFDTELNILTPRDCFEAATAEGRNTILLIPEAEIYISEQLENSIPESIAEREPPEEIRKRGRRRG</sequence>
<feature type="region of interest" description="Disordered" evidence="1">
    <location>
        <begin position="153"/>
        <end position="175"/>
    </location>
</feature>
<name>A0A6A5T6G7_9PLEO</name>